<feature type="region of interest" description="Disordered" evidence="1">
    <location>
        <begin position="1"/>
        <end position="20"/>
    </location>
</feature>
<reference evidence="2 3" key="1">
    <citation type="submission" date="2007-06" db="EMBL/GenBank/DDBJ databases">
        <authorList>
            <person name="Shimkets L."/>
            <person name="Ferriera S."/>
            <person name="Johnson J."/>
            <person name="Kravitz S."/>
            <person name="Beeson K."/>
            <person name="Sutton G."/>
            <person name="Rogers Y.-H."/>
            <person name="Friedman R."/>
            <person name="Frazier M."/>
            <person name="Venter J.C."/>
        </authorList>
    </citation>
    <scope>NUCLEOTIDE SEQUENCE [LARGE SCALE GENOMIC DNA]</scope>
    <source>
        <strain evidence="2 3">SIR-1</strain>
    </source>
</reference>
<dbReference type="Proteomes" id="UP000005801">
    <property type="component" value="Unassembled WGS sequence"/>
</dbReference>
<sequence>MKTKTNTKAGNNPWVGNGGG</sequence>
<dbReference type="EMBL" id="ABCS01000125">
    <property type="protein sequence ID" value="EDM74545.1"/>
    <property type="molecule type" value="Genomic_DNA"/>
</dbReference>
<name>A6GHU8_9BACT</name>
<comment type="caution">
    <text evidence="2">The sequence shown here is derived from an EMBL/GenBank/DDBJ whole genome shotgun (WGS) entry which is preliminary data.</text>
</comment>
<feature type="compositionally biased region" description="Polar residues" evidence="1">
    <location>
        <begin position="1"/>
        <end position="10"/>
    </location>
</feature>
<accession>A6GHU8</accession>
<evidence type="ECO:0000313" key="3">
    <source>
        <dbReference type="Proteomes" id="UP000005801"/>
    </source>
</evidence>
<evidence type="ECO:0000256" key="1">
    <source>
        <dbReference type="SAM" id="MobiDB-lite"/>
    </source>
</evidence>
<proteinExistence type="predicted"/>
<protein>
    <submittedName>
        <fullName evidence="2">Uncharacterized protein</fullName>
    </submittedName>
</protein>
<keyword evidence="3" id="KW-1185">Reference proteome</keyword>
<dbReference type="AlphaFoldDB" id="A6GHU8"/>
<organism evidence="2 3">
    <name type="scientific">Plesiocystis pacifica SIR-1</name>
    <dbReference type="NCBI Taxonomy" id="391625"/>
    <lineage>
        <taxon>Bacteria</taxon>
        <taxon>Pseudomonadati</taxon>
        <taxon>Myxococcota</taxon>
        <taxon>Polyangia</taxon>
        <taxon>Nannocystales</taxon>
        <taxon>Nannocystaceae</taxon>
        <taxon>Plesiocystis</taxon>
    </lineage>
</organism>
<gene>
    <name evidence="2" type="ORF">PPSIR1_29083</name>
</gene>
<dbReference type="STRING" id="391625.PPSIR1_29083"/>
<evidence type="ECO:0000313" key="2">
    <source>
        <dbReference type="EMBL" id="EDM74545.1"/>
    </source>
</evidence>